<dbReference type="Proteomes" id="UP000649826">
    <property type="component" value="Unassembled WGS sequence"/>
</dbReference>
<accession>A0ABR7IKC2</accession>
<dbReference type="EMBL" id="JACOQG010000022">
    <property type="protein sequence ID" value="MBC5780458.1"/>
    <property type="molecule type" value="Genomic_DNA"/>
</dbReference>
<sequence length="178" mass="20900">MDRQKFEEFISQYPIYEYRLLDTQNIRIEERVRTICRQECTRYGSTWACPPAVGTLEECEKRIKKYPQAVFFSSVAEVSDILNMEEMLSTRRAHEDLTTEVGRYLKEEGYETFILSTESCDICEKCAYIEGKPCRHPDRMHPCLESHGVVVNEIVEEQSMEYNLGGNTILWFSMVLIR</sequence>
<keyword evidence="2" id="KW-1185">Reference proteome</keyword>
<organism evidence="1 2">
    <name type="scientific">Blautia difficilis</name>
    <dbReference type="NCBI Taxonomy" id="2763027"/>
    <lineage>
        <taxon>Bacteria</taxon>
        <taxon>Bacillati</taxon>
        <taxon>Bacillota</taxon>
        <taxon>Clostridia</taxon>
        <taxon>Lachnospirales</taxon>
        <taxon>Lachnospiraceae</taxon>
        <taxon>Blautia</taxon>
    </lineage>
</organism>
<gene>
    <name evidence="1" type="ORF">H8Z82_12525</name>
</gene>
<reference evidence="1 2" key="1">
    <citation type="submission" date="2020-08" db="EMBL/GenBank/DDBJ databases">
        <title>Genome public.</title>
        <authorList>
            <person name="Liu C."/>
            <person name="Sun Q."/>
        </authorList>
    </citation>
    <scope>NUCLEOTIDE SEQUENCE [LARGE SCALE GENOMIC DNA]</scope>
    <source>
        <strain evidence="1 2">M29</strain>
    </source>
</reference>
<evidence type="ECO:0000313" key="2">
    <source>
        <dbReference type="Proteomes" id="UP000649826"/>
    </source>
</evidence>
<comment type="caution">
    <text evidence="1">The sequence shown here is derived from an EMBL/GenBank/DDBJ whole genome shotgun (WGS) entry which is preliminary data.</text>
</comment>
<dbReference type="Pfam" id="PF10050">
    <property type="entry name" value="DUF2284"/>
    <property type="match status" value="1"/>
</dbReference>
<proteinExistence type="predicted"/>
<dbReference type="RefSeq" id="WP_019161635.1">
    <property type="nucleotide sequence ID" value="NZ_JACOQG010000022.1"/>
</dbReference>
<protein>
    <submittedName>
        <fullName evidence="1">DUF2284 domain-containing protein</fullName>
    </submittedName>
</protein>
<evidence type="ECO:0000313" key="1">
    <source>
        <dbReference type="EMBL" id="MBC5780458.1"/>
    </source>
</evidence>
<name>A0ABR7IKC2_9FIRM</name>
<dbReference type="InterPro" id="IPR019271">
    <property type="entry name" value="DUF2284_metal-binding"/>
</dbReference>